<name>A0A4C1V7J6_EUMVA</name>
<dbReference type="EMBL" id="BGZK01000295">
    <property type="protein sequence ID" value="GBP34848.1"/>
    <property type="molecule type" value="Genomic_DNA"/>
</dbReference>
<protein>
    <submittedName>
        <fullName evidence="2">Uncharacterized protein</fullName>
    </submittedName>
</protein>
<comment type="caution">
    <text evidence="2">The sequence shown here is derived from an EMBL/GenBank/DDBJ whole genome shotgun (WGS) entry which is preliminary data.</text>
</comment>
<reference evidence="2 3" key="1">
    <citation type="journal article" date="2019" name="Commun. Biol.">
        <title>The bagworm genome reveals a unique fibroin gene that provides high tensile strength.</title>
        <authorList>
            <person name="Kono N."/>
            <person name="Nakamura H."/>
            <person name="Ohtoshi R."/>
            <person name="Tomita M."/>
            <person name="Numata K."/>
            <person name="Arakawa K."/>
        </authorList>
    </citation>
    <scope>NUCLEOTIDE SEQUENCE [LARGE SCALE GENOMIC DNA]</scope>
</reference>
<organism evidence="2 3">
    <name type="scientific">Eumeta variegata</name>
    <name type="common">Bagworm moth</name>
    <name type="synonym">Eumeta japonica</name>
    <dbReference type="NCBI Taxonomy" id="151549"/>
    <lineage>
        <taxon>Eukaryota</taxon>
        <taxon>Metazoa</taxon>
        <taxon>Ecdysozoa</taxon>
        <taxon>Arthropoda</taxon>
        <taxon>Hexapoda</taxon>
        <taxon>Insecta</taxon>
        <taxon>Pterygota</taxon>
        <taxon>Neoptera</taxon>
        <taxon>Endopterygota</taxon>
        <taxon>Lepidoptera</taxon>
        <taxon>Glossata</taxon>
        <taxon>Ditrysia</taxon>
        <taxon>Tineoidea</taxon>
        <taxon>Psychidae</taxon>
        <taxon>Oiketicinae</taxon>
        <taxon>Eumeta</taxon>
    </lineage>
</organism>
<dbReference type="Proteomes" id="UP000299102">
    <property type="component" value="Unassembled WGS sequence"/>
</dbReference>
<evidence type="ECO:0000256" key="1">
    <source>
        <dbReference type="SAM" id="MobiDB-lite"/>
    </source>
</evidence>
<accession>A0A4C1V7J6</accession>
<gene>
    <name evidence="2" type="ORF">EVAR_95952_1</name>
</gene>
<feature type="region of interest" description="Disordered" evidence="1">
    <location>
        <begin position="47"/>
        <end position="66"/>
    </location>
</feature>
<proteinExistence type="predicted"/>
<evidence type="ECO:0000313" key="3">
    <source>
        <dbReference type="Proteomes" id="UP000299102"/>
    </source>
</evidence>
<dbReference type="AlphaFoldDB" id="A0A4C1V7J6"/>
<evidence type="ECO:0000313" key="2">
    <source>
        <dbReference type="EMBL" id="GBP34848.1"/>
    </source>
</evidence>
<sequence length="82" mass="9446">MSLHEKRRQRSERQICKDRTMWKSIVSTCPSGKEALSTSKCSIHCDRRPTSVSTHGRAPAARRQRPRSKYLMKWTSASLNSL</sequence>
<keyword evidence="3" id="KW-1185">Reference proteome</keyword>